<dbReference type="InterPro" id="IPR012337">
    <property type="entry name" value="RNaseH-like_sf"/>
</dbReference>
<sequence>MEYGIWIESLSDNIHTTLNSASKEEETQAHLSWLRTYPDGLIVYSDGSKLEDNKAGYGYVVYWNGTEIDRGSRQLGSREVFDAEISGTLRGLRQAIKHCTPSTLITVCIDNSSVVRGIGGTAPMLSRAEFLAFQAI</sequence>
<dbReference type="AlphaFoldDB" id="A0A0A1TSB8"/>
<evidence type="ECO:0008006" key="3">
    <source>
        <dbReference type="Google" id="ProtNLM"/>
    </source>
</evidence>
<name>A0A0A1TSB8_9HYPO</name>
<evidence type="ECO:0000313" key="2">
    <source>
        <dbReference type="Proteomes" id="UP000039046"/>
    </source>
</evidence>
<reference evidence="1 2" key="1">
    <citation type="journal article" date="2015" name="Genome Announc.">
        <title>Draft Genome Sequence and Gene Annotation of the Entomopathogenic Fungus Verticillium hemipterigenum.</title>
        <authorList>
            <person name="Horn F."/>
            <person name="Habel A."/>
            <person name="Scharf D.H."/>
            <person name="Dworschak J."/>
            <person name="Brakhage A.A."/>
            <person name="Guthke R."/>
            <person name="Hertweck C."/>
            <person name="Linde J."/>
        </authorList>
    </citation>
    <scope>NUCLEOTIDE SEQUENCE [LARGE SCALE GENOMIC DNA]</scope>
</reference>
<dbReference type="GO" id="GO:0003676">
    <property type="term" value="F:nucleic acid binding"/>
    <property type="evidence" value="ECO:0007669"/>
    <property type="project" value="InterPro"/>
</dbReference>
<dbReference type="Gene3D" id="3.30.420.10">
    <property type="entry name" value="Ribonuclease H-like superfamily/Ribonuclease H"/>
    <property type="match status" value="1"/>
</dbReference>
<dbReference type="OrthoDB" id="4939572at2759"/>
<accession>A0A0A1TSB8</accession>
<gene>
    <name evidence="1" type="ORF">VHEMI10677</name>
</gene>
<dbReference type="EMBL" id="CDHN01000009">
    <property type="protein sequence ID" value="CEJ95180.1"/>
    <property type="molecule type" value="Genomic_DNA"/>
</dbReference>
<protein>
    <recommendedName>
        <fullName evidence="3">RNase H type-1 domain-containing protein</fullName>
    </recommendedName>
</protein>
<evidence type="ECO:0000313" key="1">
    <source>
        <dbReference type="EMBL" id="CEJ95180.1"/>
    </source>
</evidence>
<dbReference type="STRING" id="1531966.A0A0A1TSB8"/>
<dbReference type="HOGENOM" id="CLU_1876885_0_0_1"/>
<dbReference type="CDD" id="cd09276">
    <property type="entry name" value="Rnase_HI_RT_non_LTR"/>
    <property type="match status" value="1"/>
</dbReference>
<keyword evidence="2" id="KW-1185">Reference proteome</keyword>
<organism evidence="1 2">
    <name type="scientific">[Torrubiella] hemipterigena</name>
    <dbReference type="NCBI Taxonomy" id="1531966"/>
    <lineage>
        <taxon>Eukaryota</taxon>
        <taxon>Fungi</taxon>
        <taxon>Dikarya</taxon>
        <taxon>Ascomycota</taxon>
        <taxon>Pezizomycotina</taxon>
        <taxon>Sordariomycetes</taxon>
        <taxon>Hypocreomycetidae</taxon>
        <taxon>Hypocreales</taxon>
        <taxon>Clavicipitaceae</taxon>
        <taxon>Clavicipitaceae incertae sedis</taxon>
        <taxon>'Torrubiella' clade</taxon>
    </lineage>
</organism>
<proteinExistence type="predicted"/>
<dbReference type="InterPro" id="IPR036397">
    <property type="entry name" value="RNaseH_sf"/>
</dbReference>
<dbReference type="Proteomes" id="UP000039046">
    <property type="component" value="Unassembled WGS sequence"/>
</dbReference>
<dbReference type="SUPFAM" id="SSF53098">
    <property type="entry name" value="Ribonuclease H-like"/>
    <property type="match status" value="1"/>
</dbReference>